<dbReference type="Proteomes" id="UP000006591">
    <property type="component" value="Chromosome 12"/>
</dbReference>
<reference evidence="1" key="2">
    <citation type="submission" date="2018-04" db="EMBL/GenBank/DDBJ databases">
        <title>OnivRS2 (Oryza nivara Reference Sequence Version 2).</title>
        <authorList>
            <person name="Zhang J."/>
            <person name="Kudrna D."/>
            <person name="Lee S."/>
            <person name="Talag J."/>
            <person name="Rajasekar S."/>
            <person name="Welchert J."/>
            <person name="Hsing Y.-I."/>
            <person name="Wing R.A."/>
        </authorList>
    </citation>
    <scope>NUCLEOTIDE SEQUENCE [LARGE SCALE GENOMIC DNA]</scope>
    <source>
        <strain evidence="1">SL10</strain>
    </source>
</reference>
<dbReference type="AlphaFoldDB" id="A0A0E0JAK5"/>
<dbReference type="EnsemblPlants" id="ONIVA12G12870.1">
    <property type="protein sequence ID" value="ONIVA12G12870.1"/>
    <property type="gene ID" value="ONIVA12G12870"/>
</dbReference>
<dbReference type="HOGENOM" id="CLU_1386144_0_0_1"/>
<dbReference type="Gramene" id="ONIVA12G12870.1">
    <property type="protein sequence ID" value="ONIVA12G12870.1"/>
    <property type="gene ID" value="ONIVA12G12870"/>
</dbReference>
<evidence type="ECO:0000313" key="2">
    <source>
        <dbReference type="Proteomes" id="UP000006591"/>
    </source>
</evidence>
<accession>A0A0E0JAK5</accession>
<organism evidence="1">
    <name type="scientific">Oryza nivara</name>
    <name type="common">Indian wild rice</name>
    <name type="synonym">Oryza sativa f. spontanea</name>
    <dbReference type="NCBI Taxonomy" id="4536"/>
    <lineage>
        <taxon>Eukaryota</taxon>
        <taxon>Viridiplantae</taxon>
        <taxon>Streptophyta</taxon>
        <taxon>Embryophyta</taxon>
        <taxon>Tracheophyta</taxon>
        <taxon>Spermatophyta</taxon>
        <taxon>Magnoliopsida</taxon>
        <taxon>Liliopsida</taxon>
        <taxon>Poales</taxon>
        <taxon>Poaceae</taxon>
        <taxon>BOP clade</taxon>
        <taxon>Oryzoideae</taxon>
        <taxon>Oryzeae</taxon>
        <taxon>Oryzinae</taxon>
        <taxon>Oryza</taxon>
    </lineage>
</organism>
<reference evidence="1" key="1">
    <citation type="submission" date="2015-04" db="UniProtKB">
        <authorList>
            <consortium name="EnsemblPlants"/>
        </authorList>
    </citation>
    <scope>IDENTIFICATION</scope>
    <source>
        <strain evidence="1">SL10</strain>
    </source>
</reference>
<proteinExistence type="predicted"/>
<keyword evidence="2" id="KW-1185">Reference proteome</keyword>
<sequence length="197" mass="22597">MVSLDRGFLLLMWFLNPLGPEQLFRLKKSLTPSRILFLIPNTLPFFLHKIDHDSGRNLHPDSSPKAGSSGSLKCSNWATGHSRPNFRSRVRCNACFAYAHKARFCLAQRQNPGSASQESVVKTGPPAVPLALAPFTALVLPRRNAVYDSLPPWFNMRTMRMIWTMTWALWAKMRSLMFSLRQFQSHWTRLSPRARQE</sequence>
<protein>
    <submittedName>
        <fullName evidence="1">Uncharacterized protein</fullName>
    </submittedName>
</protein>
<name>A0A0E0JAK5_ORYNI</name>
<evidence type="ECO:0000313" key="1">
    <source>
        <dbReference type="EnsemblPlants" id="ONIVA12G12870.1"/>
    </source>
</evidence>